<dbReference type="GO" id="GO:0030145">
    <property type="term" value="F:manganese ion binding"/>
    <property type="evidence" value="ECO:0007669"/>
    <property type="project" value="InterPro"/>
</dbReference>
<dbReference type="RefSeq" id="XP_013242217.1">
    <property type="nucleotide sequence ID" value="XM_013386763.1"/>
</dbReference>
<keyword evidence="2 7" id="KW-0031">Aminopeptidase</keyword>
<dbReference type="Proteomes" id="UP000027361">
    <property type="component" value="Unassembled WGS sequence"/>
</dbReference>
<sequence>MSSSAASAPVDGVVIAIGQTGKPATQQQKYRVGDVSAQWAASRADSTKPGQLRVFHPFQASAPTVAAVSLGTQRAAPSTAPDALPKPQTFLRNEMLERTRLAAAKGARALRDLGAPSAGAEEKKDKKQPTKRTIAIDGMYSPHAAAVGANLSLFTFNHFKTRGAPEKAGFNVPVELKGGQEIAVVPLQEGNCNDEGDELKDVIAAGGDGGVPQLSWQTGEVYAQAQNWARELKETPANMMTPTIFAKRVVDAFKGLANTSVTVHDEDWARAKGMNVFLSVTAGTEQPAKFVEITYDGASSPDAPKLALVGKGVCFDSGGISLKPGAGMKLMRADMGGAASVVAVMRAIAELKLPINVVAATPLVENLPSGSATKPGDIIEAMNGLTVEVDNTDAEGRLILSDALTYISREYKPHTLLDVATLTGAILHALGHHYSGVFVEDESLWQELKAAGEAEKDLFWRMPLDDEYLRYIDSSNADLCNRGTPAGSACAAIFLKQFVDGLEDRSKLSANADEGKPTVRYGHIDIAGTMETKQPTDYQSSSMLTGRPTRALIEFARRFAVLHTGKQA</sequence>
<dbReference type="PANTHER" id="PTHR11963:SF23">
    <property type="entry name" value="CYTOSOL AMINOPEPTIDASE"/>
    <property type="match status" value="1"/>
</dbReference>
<evidence type="ECO:0000259" key="6">
    <source>
        <dbReference type="PROSITE" id="PS00631"/>
    </source>
</evidence>
<dbReference type="Gene3D" id="3.40.220.10">
    <property type="entry name" value="Leucine Aminopeptidase, subunit E, domain 1"/>
    <property type="match status" value="1"/>
</dbReference>
<dbReference type="PRINTS" id="PR00481">
    <property type="entry name" value="LAMNOPPTDASE"/>
</dbReference>
<dbReference type="EMBL" id="JMSN01000065">
    <property type="protein sequence ID" value="KDN42980.1"/>
    <property type="molecule type" value="Genomic_DNA"/>
</dbReference>
<dbReference type="InParanoid" id="A0A066VWR2"/>
<dbReference type="PROSITE" id="PS00631">
    <property type="entry name" value="CYTOSOL_AP"/>
    <property type="match status" value="1"/>
</dbReference>
<dbReference type="InterPro" id="IPR043472">
    <property type="entry name" value="Macro_dom-like"/>
</dbReference>
<keyword evidence="8" id="KW-1185">Reference proteome</keyword>
<evidence type="ECO:0000256" key="5">
    <source>
        <dbReference type="SAM" id="MobiDB-lite"/>
    </source>
</evidence>
<gene>
    <name evidence="7" type="ORF">K437DRAFT_225887</name>
</gene>
<evidence type="ECO:0000256" key="4">
    <source>
        <dbReference type="ARBA" id="ARBA00022801"/>
    </source>
</evidence>
<dbReference type="GO" id="GO:0006508">
    <property type="term" value="P:proteolysis"/>
    <property type="evidence" value="ECO:0007669"/>
    <property type="project" value="UniProtKB-KW"/>
</dbReference>
<proteinExistence type="inferred from homology"/>
<evidence type="ECO:0000256" key="2">
    <source>
        <dbReference type="ARBA" id="ARBA00022438"/>
    </source>
</evidence>
<dbReference type="OMA" id="MFAQATV"/>
<dbReference type="InterPro" id="IPR011356">
    <property type="entry name" value="Leucine_aapep/pepB"/>
</dbReference>
<comment type="caution">
    <text evidence="7">The sequence shown here is derived from an EMBL/GenBank/DDBJ whole genome shotgun (WGS) entry which is preliminary data.</text>
</comment>
<dbReference type="InterPro" id="IPR000819">
    <property type="entry name" value="Peptidase_M17_C"/>
</dbReference>
<evidence type="ECO:0000256" key="1">
    <source>
        <dbReference type="ARBA" id="ARBA00009528"/>
    </source>
</evidence>
<protein>
    <submittedName>
        <fullName evidence="7">Putative cytosol aminopeptidase</fullName>
    </submittedName>
</protein>
<dbReference type="PANTHER" id="PTHR11963">
    <property type="entry name" value="LEUCINE AMINOPEPTIDASE-RELATED"/>
    <property type="match status" value="1"/>
</dbReference>
<dbReference type="FunCoup" id="A0A066VWR2">
    <property type="interactions" value="319"/>
</dbReference>
<dbReference type="Pfam" id="PF00883">
    <property type="entry name" value="Peptidase_M17"/>
    <property type="match status" value="1"/>
</dbReference>
<accession>A0A066VWR2</accession>
<name>A0A066VWR2_TILAU</name>
<dbReference type="AlphaFoldDB" id="A0A066VWR2"/>
<dbReference type="GeneID" id="25262546"/>
<dbReference type="HOGENOM" id="CLU_013734_1_0_1"/>
<dbReference type="GO" id="GO:0070006">
    <property type="term" value="F:metalloaminopeptidase activity"/>
    <property type="evidence" value="ECO:0007669"/>
    <property type="project" value="InterPro"/>
</dbReference>
<dbReference type="CDD" id="cd00433">
    <property type="entry name" value="Peptidase_M17"/>
    <property type="match status" value="1"/>
</dbReference>
<dbReference type="STRING" id="1037660.A0A066VWR2"/>
<evidence type="ECO:0000313" key="7">
    <source>
        <dbReference type="EMBL" id="KDN42980.1"/>
    </source>
</evidence>
<organism evidence="7 8">
    <name type="scientific">Tilletiaria anomala (strain ATCC 24038 / CBS 436.72 / UBC 951)</name>
    <dbReference type="NCBI Taxonomy" id="1037660"/>
    <lineage>
        <taxon>Eukaryota</taxon>
        <taxon>Fungi</taxon>
        <taxon>Dikarya</taxon>
        <taxon>Basidiomycota</taxon>
        <taxon>Ustilaginomycotina</taxon>
        <taxon>Exobasidiomycetes</taxon>
        <taxon>Georgefischeriales</taxon>
        <taxon>Tilletiariaceae</taxon>
        <taxon>Tilletiaria</taxon>
    </lineage>
</organism>
<feature type="region of interest" description="Disordered" evidence="5">
    <location>
        <begin position="112"/>
        <end position="131"/>
    </location>
</feature>
<dbReference type="SUPFAM" id="SSF52949">
    <property type="entry name" value="Macro domain-like"/>
    <property type="match status" value="1"/>
</dbReference>
<reference evidence="7 8" key="1">
    <citation type="submission" date="2014-05" db="EMBL/GenBank/DDBJ databases">
        <title>Draft genome sequence of a rare smut relative, Tilletiaria anomala UBC 951.</title>
        <authorList>
            <consortium name="DOE Joint Genome Institute"/>
            <person name="Toome M."/>
            <person name="Kuo A."/>
            <person name="Henrissat B."/>
            <person name="Lipzen A."/>
            <person name="Tritt A."/>
            <person name="Yoshinaga Y."/>
            <person name="Zane M."/>
            <person name="Barry K."/>
            <person name="Grigoriev I.V."/>
            <person name="Spatafora J.W."/>
            <person name="Aimea M.C."/>
        </authorList>
    </citation>
    <scope>NUCLEOTIDE SEQUENCE [LARGE SCALE GENOMIC DNA]</scope>
    <source>
        <strain evidence="7 8">UBC 951</strain>
    </source>
</reference>
<evidence type="ECO:0000256" key="3">
    <source>
        <dbReference type="ARBA" id="ARBA00022670"/>
    </source>
</evidence>
<dbReference type="Gene3D" id="3.40.630.10">
    <property type="entry name" value="Zn peptidases"/>
    <property type="match status" value="1"/>
</dbReference>
<keyword evidence="3" id="KW-0645">Protease</keyword>
<dbReference type="OrthoDB" id="412814at2759"/>
<dbReference type="SUPFAM" id="SSF53187">
    <property type="entry name" value="Zn-dependent exopeptidases"/>
    <property type="match status" value="1"/>
</dbReference>
<comment type="similarity">
    <text evidence="1">Belongs to the peptidase M17 family.</text>
</comment>
<evidence type="ECO:0000313" key="8">
    <source>
        <dbReference type="Proteomes" id="UP000027361"/>
    </source>
</evidence>
<dbReference type="GO" id="GO:0005737">
    <property type="term" value="C:cytoplasm"/>
    <property type="evidence" value="ECO:0007669"/>
    <property type="project" value="InterPro"/>
</dbReference>
<keyword evidence="4" id="KW-0378">Hydrolase</keyword>
<feature type="domain" description="Cytosol aminopeptidase" evidence="6">
    <location>
        <begin position="391"/>
        <end position="398"/>
    </location>
</feature>